<name>A0A9W4UC85_9PLEO</name>
<evidence type="ECO:0000313" key="1">
    <source>
        <dbReference type="EMBL" id="CAI6333024.1"/>
    </source>
</evidence>
<gene>
    <name evidence="1" type="ORF">PDIGIT_LOCUS6058</name>
</gene>
<dbReference type="AlphaFoldDB" id="A0A9W4UC85"/>
<keyword evidence="2" id="KW-1185">Reference proteome</keyword>
<sequence>MSAAPRPPIFRLPIELRNIIYKYYARVDGGYTHNFATNKLVKADGQCIDFALNMTCRQIAAEMRSLNVLSLNNITFRTHHSKETDETAAHLHSSLSTVQGAKARLLDAMAPRFLTPDLSEAIAARYPRLQPLLDGWRSDPPLSLARYSMLLQDPRHSWGEAPSLWNEFVDYTLKLLSELPNFPHEPQSIWWGMWNDYDAARLINMQLPPPWAILGVEEARQLQANVASATGIHGYRHSDSARNPDKSLKYTYSAASLAIRFLESIPHTTRGHIRHVLLDEDQESIAHAPCHIQGLIPFCRSNPRMTIKRQVNLWTTCLYVDDPGFNAHYKGNKITWAIGSWLVEALRLTTLGMPRSSFQLFLDGAPLPELAHKVFVQVAANAVYHAATNILYNRGTFSRPSWAMHRMRGNYCWEDLPQIYQDLTDGKLSYLISTSHDIFSYWTPEREIEERGAVSHERWLAGWWSGMFSRFHTKAPLAPVDQLRPGSLSSFEATSFQWKEHVPDWLSLYNLPDGTENHLDGF</sequence>
<dbReference type="Proteomes" id="UP001152607">
    <property type="component" value="Unassembled WGS sequence"/>
</dbReference>
<protein>
    <submittedName>
        <fullName evidence="1">Uncharacterized protein</fullName>
    </submittedName>
</protein>
<evidence type="ECO:0000313" key="2">
    <source>
        <dbReference type="Proteomes" id="UP001152607"/>
    </source>
</evidence>
<accession>A0A9W4UC85</accession>
<proteinExistence type="predicted"/>
<dbReference type="EMBL" id="CAOQHR010000004">
    <property type="protein sequence ID" value="CAI6333024.1"/>
    <property type="molecule type" value="Genomic_DNA"/>
</dbReference>
<reference evidence="1" key="1">
    <citation type="submission" date="2023-01" db="EMBL/GenBank/DDBJ databases">
        <authorList>
            <person name="Van Ghelder C."/>
            <person name="Rancurel C."/>
        </authorList>
    </citation>
    <scope>NUCLEOTIDE SEQUENCE</scope>
    <source>
        <strain evidence="1">CNCM I-4278</strain>
    </source>
</reference>
<dbReference type="OrthoDB" id="5062850at2759"/>
<comment type="caution">
    <text evidence="1">The sequence shown here is derived from an EMBL/GenBank/DDBJ whole genome shotgun (WGS) entry which is preliminary data.</text>
</comment>
<organism evidence="1 2">
    <name type="scientific">Periconia digitata</name>
    <dbReference type="NCBI Taxonomy" id="1303443"/>
    <lineage>
        <taxon>Eukaryota</taxon>
        <taxon>Fungi</taxon>
        <taxon>Dikarya</taxon>
        <taxon>Ascomycota</taxon>
        <taxon>Pezizomycotina</taxon>
        <taxon>Dothideomycetes</taxon>
        <taxon>Pleosporomycetidae</taxon>
        <taxon>Pleosporales</taxon>
        <taxon>Massarineae</taxon>
        <taxon>Periconiaceae</taxon>
        <taxon>Periconia</taxon>
    </lineage>
</organism>